<accession>A0A0D6LCD4</accession>
<dbReference type="EMBL" id="KE128592">
    <property type="protein sequence ID" value="EPB65412.1"/>
    <property type="molecule type" value="Genomic_DNA"/>
</dbReference>
<proteinExistence type="predicted"/>
<dbReference type="InterPro" id="IPR014059">
    <property type="entry name" value="TraI/TrwC_relax"/>
</dbReference>
<keyword evidence="3" id="KW-1185">Reference proteome</keyword>
<evidence type="ECO:0000259" key="1">
    <source>
        <dbReference type="Pfam" id="PF08751"/>
    </source>
</evidence>
<organism evidence="2 3">
    <name type="scientific">Ancylostoma ceylanicum</name>
    <dbReference type="NCBI Taxonomy" id="53326"/>
    <lineage>
        <taxon>Eukaryota</taxon>
        <taxon>Metazoa</taxon>
        <taxon>Ecdysozoa</taxon>
        <taxon>Nematoda</taxon>
        <taxon>Chromadorea</taxon>
        <taxon>Rhabditida</taxon>
        <taxon>Rhabditina</taxon>
        <taxon>Rhabditomorpha</taxon>
        <taxon>Strongyloidea</taxon>
        <taxon>Ancylostomatidae</taxon>
        <taxon>Ancylostomatinae</taxon>
        <taxon>Ancylostoma</taxon>
    </lineage>
</organism>
<dbReference type="AlphaFoldDB" id="A0A0D6LCD4"/>
<dbReference type="NCBIfam" id="TIGR02686">
    <property type="entry name" value="relax_trwC"/>
    <property type="match status" value="1"/>
</dbReference>
<gene>
    <name evidence="2" type="ORF">ANCCEY_15525</name>
</gene>
<feature type="non-terminal residue" evidence="2">
    <location>
        <position position="304"/>
    </location>
</feature>
<dbReference type="Pfam" id="PF08751">
    <property type="entry name" value="TrwC"/>
    <property type="match status" value="1"/>
</dbReference>
<name>A0A0D6LCD4_9BILA</name>
<protein>
    <submittedName>
        <fullName evidence="2">Conjugative relaxase domain protein</fullName>
    </submittedName>
</protein>
<dbReference type="InterPro" id="IPR014862">
    <property type="entry name" value="TrwC"/>
</dbReference>
<dbReference type="NCBIfam" id="NF041492">
    <property type="entry name" value="MobF"/>
    <property type="match status" value="1"/>
</dbReference>
<sequence>MIQSKSAGHAKAYFSDALAKSDYYTSDQELAGYWQGKLADRIGLSGHSSKDGFFALCENRHPHTGAPLTPRTKEERTTGYDINFHCPKSVSLLHVFSKDDHILTAFQEAVTDTMKEIEADSQARVRQGGIYDDRQTGALVWAHFVHQTARPVEGQLPDPHLHSHCFVFNATWDENEGRIKAGQFRDIKRNMPYYQARFHMVLSDKLASLGYGIRRTAKSFEIEGVPQRAIDLFSKRTDEIGRMAKEKGITDAKELDNLGARTRGRKQKGASMDELKREWMAQIQASEAGRREDLQKTVRSSPEK</sequence>
<dbReference type="SUPFAM" id="SSF55464">
    <property type="entry name" value="Origin of replication-binding domain, RBD-like"/>
    <property type="match status" value="1"/>
</dbReference>
<evidence type="ECO:0000313" key="2">
    <source>
        <dbReference type="EMBL" id="EPB65412.1"/>
    </source>
</evidence>
<feature type="domain" description="TrwC relaxase" evidence="1">
    <location>
        <begin position="7"/>
        <end position="284"/>
    </location>
</feature>
<reference evidence="2 3" key="1">
    <citation type="submission" date="2013-05" db="EMBL/GenBank/DDBJ databases">
        <title>Draft genome of the parasitic nematode Anyclostoma ceylanicum.</title>
        <authorList>
            <person name="Mitreva M."/>
        </authorList>
    </citation>
    <scope>NUCLEOTIDE SEQUENCE [LARGE SCALE GENOMIC DNA]</scope>
</reference>
<evidence type="ECO:0000313" key="3">
    <source>
        <dbReference type="Proteomes" id="UP000054495"/>
    </source>
</evidence>
<dbReference type="Proteomes" id="UP000054495">
    <property type="component" value="Unassembled WGS sequence"/>
</dbReference>